<dbReference type="SUPFAM" id="SSF63867">
    <property type="entry name" value="MoeA C-terminal domain-like"/>
    <property type="match status" value="1"/>
</dbReference>
<protein>
    <recommendedName>
        <fullName evidence="11">Molybdopterin molybdenumtransferase</fullName>
        <ecNumber evidence="11">2.10.1.1</ecNumber>
    </recommendedName>
</protein>
<dbReference type="InterPro" id="IPR001453">
    <property type="entry name" value="MoaB/Mog_dom"/>
</dbReference>
<dbReference type="EC" id="2.10.1.1" evidence="11"/>
<dbReference type="GO" id="GO:0006777">
    <property type="term" value="P:Mo-molybdopterin cofactor biosynthetic process"/>
    <property type="evidence" value="ECO:0007669"/>
    <property type="project" value="UniProtKB-UniRule"/>
</dbReference>
<dbReference type="InterPro" id="IPR008284">
    <property type="entry name" value="MoCF_biosynth_CS"/>
</dbReference>
<evidence type="ECO:0000256" key="2">
    <source>
        <dbReference type="ARBA" id="ARBA00002901"/>
    </source>
</evidence>
<evidence type="ECO:0000256" key="10">
    <source>
        <dbReference type="ARBA" id="ARBA00047317"/>
    </source>
</evidence>
<evidence type="ECO:0000256" key="6">
    <source>
        <dbReference type="ARBA" id="ARBA00022679"/>
    </source>
</evidence>
<keyword evidence="5 11" id="KW-0500">Molybdenum</keyword>
<evidence type="ECO:0000256" key="9">
    <source>
        <dbReference type="ARBA" id="ARBA00023150"/>
    </source>
</evidence>
<feature type="domain" description="MoaB/Mog" evidence="12">
    <location>
        <begin position="189"/>
        <end position="326"/>
    </location>
</feature>
<dbReference type="NCBIfam" id="NF045515">
    <property type="entry name" value="Glp_gephyrin"/>
    <property type="match status" value="1"/>
</dbReference>
<dbReference type="PANTHER" id="PTHR10192">
    <property type="entry name" value="MOLYBDOPTERIN BIOSYNTHESIS PROTEIN"/>
    <property type="match status" value="1"/>
</dbReference>
<dbReference type="NCBIfam" id="TIGR00177">
    <property type="entry name" value="molyb_syn"/>
    <property type="match status" value="1"/>
</dbReference>
<keyword evidence="8 11" id="KW-0460">Magnesium</keyword>
<evidence type="ECO:0000256" key="3">
    <source>
        <dbReference type="ARBA" id="ARBA00005046"/>
    </source>
</evidence>
<dbReference type="InterPro" id="IPR036688">
    <property type="entry name" value="MoeA_C_domain_IV_sf"/>
</dbReference>
<dbReference type="InterPro" id="IPR038987">
    <property type="entry name" value="MoeA-like"/>
</dbReference>
<dbReference type="InterPro" id="IPR005111">
    <property type="entry name" value="MoeA_C_domain_IV"/>
</dbReference>
<evidence type="ECO:0000256" key="5">
    <source>
        <dbReference type="ARBA" id="ARBA00022505"/>
    </source>
</evidence>
<comment type="similarity">
    <text evidence="4 11">Belongs to the MoeA family.</text>
</comment>
<dbReference type="InterPro" id="IPR036135">
    <property type="entry name" value="MoeA_linker/N_sf"/>
</dbReference>
<reference evidence="13 14" key="1">
    <citation type="submission" date="2020-04" db="EMBL/GenBank/DDBJ databases">
        <title>Thalassotalea sp. M1531, isolated from the surface of marine red alga.</title>
        <authorList>
            <person name="Pang L."/>
            <person name="Lu D.-C."/>
        </authorList>
    </citation>
    <scope>NUCLEOTIDE SEQUENCE [LARGE SCALE GENOMIC DNA]</scope>
    <source>
        <strain evidence="13 14">M1531</strain>
    </source>
</reference>
<dbReference type="RefSeq" id="WP_169075698.1">
    <property type="nucleotide sequence ID" value="NZ_JABBXH010000004.1"/>
</dbReference>
<dbReference type="Gene3D" id="3.40.980.10">
    <property type="entry name" value="MoaB/Mog-like domain"/>
    <property type="match status" value="1"/>
</dbReference>
<evidence type="ECO:0000256" key="11">
    <source>
        <dbReference type="RuleBase" id="RU365090"/>
    </source>
</evidence>
<evidence type="ECO:0000313" key="13">
    <source>
        <dbReference type="EMBL" id="NMP32356.1"/>
    </source>
</evidence>
<keyword evidence="7 11" id="KW-0479">Metal-binding</keyword>
<dbReference type="Pfam" id="PF03454">
    <property type="entry name" value="MoeA_C"/>
    <property type="match status" value="1"/>
</dbReference>
<dbReference type="UniPathway" id="UPA00344"/>
<accession>A0A7Y0LET8</accession>
<comment type="cofactor">
    <cofactor evidence="1 11">
        <name>Mg(2+)</name>
        <dbReference type="ChEBI" id="CHEBI:18420"/>
    </cofactor>
</comment>
<evidence type="ECO:0000256" key="8">
    <source>
        <dbReference type="ARBA" id="ARBA00022842"/>
    </source>
</evidence>
<dbReference type="InterPro" id="IPR005110">
    <property type="entry name" value="MoeA_linker/N"/>
</dbReference>
<evidence type="ECO:0000313" key="14">
    <source>
        <dbReference type="Proteomes" id="UP000568664"/>
    </source>
</evidence>
<dbReference type="PROSITE" id="PS01079">
    <property type="entry name" value="MOCF_BIOSYNTHESIS_2"/>
    <property type="match status" value="1"/>
</dbReference>
<dbReference type="FunFam" id="3.40.980.10:FF:000004">
    <property type="entry name" value="Molybdopterin molybdenumtransferase"/>
    <property type="match status" value="1"/>
</dbReference>
<dbReference type="CDD" id="cd00887">
    <property type="entry name" value="MoeA"/>
    <property type="match status" value="1"/>
</dbReference>
<evidence type="ECO:0000256" key="1">
    <source>
        <dbReference type="ARBA" id="ARBA00001946"/>
    </source>
</evidence>
<comment type="caution">
    <text evidence="13">The sequence shown here is derived from an EMBL/GenBank/DDBJ whole genome shotgun (WGS) entry which is preliminary data.</text>
</comment>
<name>A0A7Y0LET8_9GAMM</name>
<proteinExistence type="inferred from homology"/>
<evidence type="ECO:0000256" key="4">
    <source>
        <dbReference type="ARBA" id="ARBA00010763"/>
    </source>
</evidence>
<dbReference type="Pfam" id="PF00994">
    <property type="entry name" value="MoCF_biosynth"/>
    <property type="match status" value="1"/>
</dbReference>
<dbReference type="GO" id="GO:0005829">
    <property type="term" value="C:cytosol"/>
    <property type="evidence" value="ECO:0007669"/>
    <property type="project" value="TreeGrafter"/>
</dbReference>
<comment type="pathway">
    <text evidence="3 11">Cofactor biosynthesis; molybdopterin biosynthesis.</text>
</comment>
<dbReference type="SMART" id="SM00852">
    <property type="entry name" value="MoCF_biosynth"/>
    <property type="match status" value="1"/>
</dbReference>
<dbReference type="Proteomes" id="UP000568664">
    <property type="component" value="Unassembled WGS sequence"/>
</dbReference>
<dbReference type="Gene3D" id="2.40.340.10">
    <property type="entry name" value="MoeA, C-terminal, domain IV"/>
    <property type="match status" value="1"/>
</dbReference>
<dbReference type="Pfam" id="PF03453">
    <property type="entry name" value="MoeA_N"/>
    <property type="match status" value="1"/>
</dbReference>
<dbReference type="SUPFAM" id="SSF63882">
    <property type="entry name" value="MoeA N-terminal region -like"/>
    <property type="match status" value="1"/>
</dbReference>
<dbReference type="EMBL" id="JABBXH010000004">
    <property type="protein sequence ID" value="NMP32356.1"/>
    <property type="molecule type" value="Genomic_DNA"/>
</dbReference>
<dbReference type="GO" id="GO:0046872">
    <property type="term" value="F:metal ion binding"/>
    <property type="evidence" value="ECO:0007669"/>
    <property type="project" value="UniProtKB-UniRule"/>
</dbReference>
<keyword evidence="9 11" id="KW-0501">Molybdenum cofactor biosynthesis</keyword>
<gene>
    <name evidence="13" type="ORF">HII17_12365</name>
</gene>
<comment type="catalytic activity">
    <reaction evidence="10">
        <text>adenylyl-molybdopterin + molybdate = Mo-molybdopterin + AMP + H(+)</text>
        <dbReference type="Rhea" id="RHEA:35047"/>
        <dbReference type="ChEBI" id="CHEBI:15378"/>
        <dbReference type="ChEBI" id="CHEBI:36264"/>
        <dbReference type="ChEBI" id="CHEBI:62727"/>
        <dbReference type="ChEBI" id="CHEBI:71302"/>
        <dbReference type="ChEBI" id="CHEBI:456215"/>
        <dbReference type="EC" id="2.10.1.1"/>
    </reaction>
</comment>
<comment type="function">
    <text evidence="2 11">Catalyzes the insertion of molybdate into adenylated molybdopterin with the concomitant release of AMP.</text>
</comment>
<dbReference type="PANTHER" id="PTHR10192:SF5">
    <property type="entry name" value="GEPHYRIN"/>
    <property type="match status" value="1"/>
</dbReference>
<evidence type="ECO:0000259" key="12">
    <source>
        <dbReference type="SMART" id="SM00852"/>
    </source>
</evidence>
<dbReference type="Gene3D" id="2.170.190.11">
    <property type="entry name" value="Molybdopterin biosynthesis moea protein, domain 3"/>
    <property type="match status" value="1"/>
</dbReference>
<keyword evidence="6 11" id="KW-0808">Transferase</keyword>
<organism evidence="13 14">
    <name type="scientific">Thalassotalea algicola</name>
    <dbReference type="NCBI Taxonomy" id="2716224"/>
    <lineage>
        <taxon>Bacteria</taxon>
        <taxon>Pseudomonadati</taxon>
        <taxon>Pseudomonadota</taxon>
        <taxon>Gammaproteobacteria</taxon>
        <taxon>Alteromonadales</taxon>
        <taxon>Colwelliaceae</taxon>
        <taxon>Thalassotalea</taxon>
    </lineage>
</organism>
<dbReference type="Gene3D" id="3.90.105.10">
    <property type="entry name" value="Molybdopterin biosynthesis moea protein, domain 2"/>
    <property type="match status" value="1"/>
</dbReference>
<dbReference type="AlphaFoldDB" id="A0A7Y0LET8"/>
<dbReference type="GO" id="GO:0061599">
    <property type="term" value="F:molybdopterin molybdotransferase activity"/>
    <property type="evidence" value="ECO:0007669"/>
    <property type="project" value="UniProtKB-UniRule"/>
</dbReference>
<dbReference type="InterPro" id="IPR036425">
    <property type="entry name" value="MoaB/Mog-like_dom_sf"/>
</dbReference>
<evidence type="ECO:0000256" key="7">
    <source>
        <dbReference type="ARBA" id="ARBA00022723"/>
    </source>
</evidence>
<sequence length="417" mass="44999">MVDCCSAFGLMPLSQAKTNLLDKISLVKDSETISINKCMQRVNARSISSPINVPSHNNSAMDGYAFNGDFSQNEVIPKDHKFELIGIAMAGSPFLGELKPGQCIRIMTGAVVPDSANTVEMQENITVADSTVQLNQSLKIDNHIRKAGEDITIGQTVFEEGHLFSATDVGLLASLGVENVYVKRRPKVAVFSTGDELKSAGQSLSLGDIYESNSHVVIAMLEKMNVEVIDLGIIEDDYEKIKQAFIKADELADAVISSGGVSVGDADYTKDVLGELGHIDFWKIAIKPGKPFAFGQLPNSVFFGLPGNPVSATVTFHLLGVPALKKMMGTDFSDPMLIPAVTTDRIRKRAGRMDFQRGVANINLNGQLEVLPLAKQGSGILSSISKANCYIVLEQSHEGCNAGEKVNIQLFDHIIGR</sequence>
<keyword evidence="14" id="KW-1185">Reference proteome</keyword>
<dbReference type="SUPFAM" id="SSF53218">
    <property type="entry name" value="Molybdenum cofactor biosynthesis proteins"/>
    <property type="match status" value="1"/>
</dbReference>